<organism evidence="1 2">
    <name type="scientific">Candidatus Zambryskibacteria bacterium RIFCSPLOWO2_12_FULL_39_16</name>
    <dbReference type="NCBI Taxonomy" id="1802775"/>
    <lineage>
        <taxon>Bacteria</taxon>
        <taxon>Candidatus Zambryskiibacteriota</taxon>
    </lineage>
</organism>
<comment type="caution">
    <text evidence="1">The sequence shown here is derived from an EMBL/GenBank/DDBJ whole genome shotgun (WGS) entry which is preliminary data.</text>
</comment>
<dbReference type="Proteomes" id="UP000177276">
    <property type="component" value="Unassembled WGS sequence"/>
</dbReference>
<proteinExistence type="predicted"/>
<evidence type="ECO:0000313" key="2">
    <source>
        <dbReference type="Proteomes" id="UP000177276"/>
    </source>
</evidence>
<dbReference type="EMBL" id="MHWS01000015">
    <property type="protein sequence ID" value="OHB12153.1"/>
    <property type="molecule type" value="Genomic_DNA"/>
</dbReference>
<dbReference type="AlphaFoldDB" id="A0A1G2URY0"/>
<gene>
    <name evidence="1" type="ORF">A3G46_02875</name>
</gene>
<accession>A0A1G2URY0</accession>
<sequence length="111" mass="13110">MPDNPVLFRHNFLPIVVRITSIPREEDPFKGIPLSVCKELIGLELKATFWSGPINDFFRKTDHRIVKWFVMCDEIKKKLVEKNSPALKWWKEKIHSTILVLSEEYCEVISR</sequence>
<evidence type="ECO:0000313" key="1">
    <source>
        <dbReference type="EMBL" id="OHB12153.1"/>
    </source>
</evidence>
<protein>
    <submittedName>
        <fullName evidence="1">Uncharacterized protein</fullName>
    </submittedName>
</protein>
<name>A0A1G2URY0_9BACT</name>
<reference evidence="1 2" key="1">
    <citation type="journal article" date="2016" name="Nat. Commun.">
        <title>Thousands of microbial genomes shed light on interconnected biogeochemical processes in an aquifer system.</title>
        <authorList>
            <person name="Anantharaman K."/>
            <person name="Brown C.T."/>
            <person name="Hug L.A."/>
            <person name="Sharon I."/>
            <person name="Castelle C.J."/>
            <person name="Probst A.J."/>
            <person name="Thomas B.C."/>
            <person name="Singh A."/>
            <person name="Wilkins M.J."/>
            <person name="Karaoz U."/>
            <person name="Brodie E.L."/>
            <person name="Williams K.H."/>
            <person name="Hubbard S.S."/>
            <person name="Banfield J.F."/>
        </authorList>
    </citation>
    <scope>NUCLEOTIDE SEQUENCE [LARGE SCALE GENOMIC DNA]</scope>
</reference>